<organism evidence="1 3">
    <name type="scientific">Rotaria sordida</name>
    <dbReference type="NCBI Taxonomy" id="392033"/>
    <lineage>
        <taxon>Eukaryota</taxon>
        <taxon>Metazoa</taxon>
        <taxon>Spiralia</taxon>
        <taxon>Gnathifera</taxon>
        <taxon>Rotifera</taxon>
        <taxon>Eurotatoria</taxon>
        <taxon>Bdelloidea</taxon>
        <taxon>Philodinida</taxon>
        <taxon>Philodinidae</taxon>
        <taxon>Rotaria</taxon>
    </lineage>
</organism>
<dbReference type="AlphaFoldDB" id="A0A815CIF9"/>
<evidence type="ECO:0000313" key="2">
    <source>
        <dbReference type="EMBL" id="CAF3874383.1"/>
    </source>
</evidence>
<evidence type="ECO:0000313" key="3">
    <source>
        <dbReference type="Proteomes" id="UP000663864"/>
    </source>
</evidence>
<dbReference type="InterPro" id="IPR027267">
    <property type="entry name" value="AH/BAR_dom_sf"/>
</dbReference>
<dbReference type="Proteomes" id="UP000663836">
    <property type="component" value="Unassembled WGS sequence"/>
</dbReference>
<gene>
    <name evidence="2" type="ORF">JBS370_LOCUS19490</name>
    <name evidence="1" type="ORF">ZHD862_LOCUS27288</name>
</gene>
<dbReference type="EMBL" id="CAJOBD010002336">
    <property type="protein sequence ID" value="CAF3874383.1"/>
    <property type="molecule type" value="Genomic_DNA"/>
</dbReference>
<accession>A0A815CIF9</accession>
<evidence type="ECO:0000313" key="1">
    <source>
        <dbReference type="EMBL" id="CAF1287934.1"/>
    </source>
</evidence>
<name>A0A815CIF9_9BILA</name>
<reference evidence="1" key="1">
    <citation type="submission" date="2021-02" db="EMBL/GenBank/DDBJ databases">
        <authorList>
            <person name="Nowell W R."/>
        </authorList>
    </citation>
    <scope>NUCLEOTIDE SEQUENCE</scope>
</reference>
<dbReference type="Proteomes" id="UP000663864">
    <property type="component" value="Unassembled WGS sequence"/>
</dbReference>
<dbReference type="EMBL" id="CAJNOT010002140">
    <property type="protein sequence ID" value="CAF1287934.1"/>
    <property type="molecule type" value="Genomic_DNA"/>
</dbReference>
<dbReference type="Gene3D" id="1.20.1270.60">
    <property type="entry name" value="Arfaptin homology (AH) domain/BAR domain"/>
    <property type="match status" value="1"/>
</dbReference>
<dbReference type="SUPFAM" id="SSF103657">
    <property type="entry name" value="BAR/IMD domain-like"/>
    <property type="match status" value="1"/>
</dbReference>
<comment type="caution">
    <text evidence="1">The sequence shown here is derived from an EMBL/GenBank/DDBJ whole genome shotgun (WGS) entry which is preliminary data.</text>
</comment>
<sequence length="145" mass="17580">MNNLCIKKRTYNLKVNRISNYYECQKIVAQNGDIYQVKLNLIYKNLNSMNLFVDTLQTLTTKTMKNSLLIIKPYEEARSFLLIFFFHRIEFDTYRYGYDTVLAKNHTDDYIERLYHHFKERDKKLKADVTVKLSLRDYNRIKVMQ</sequence>
<proteinExistence type="predicted"/>
<protein>
    <submittedName>
        <fullName evidence="1">Uncharacterized protein</fullName>
    </submittedName>
</protein>